<protein>
    <recommendedName>
        <fullName evidence="1">HAT C-terminal dimerisation domain-containing protein</fullName>
    </recommendedName>
</protein>
<evidence type="ECO:0000313" key="3">
    <source>
        <dbReference type="Proteomes" id="UP000826271"/>
    </source>
</evidence>
<dbReference type="Proteomes" id="UP000826271">
    <property type="component" value="Unassembled WGS sequence"/>
</dbReference>
<organism evidence="2 3">
    <name type="scientific">Buddleja alternifolia</name>
    <dbReference type="NCBI Taxonomy" id="168488"/>
    <lineage>
        <taxon>Eukaryota</taxon>
        <taxon>Viridiplantae</taxon>
        <taxon>Streptophyta</taxon>
        <taxon>Embryophyta</taxon>
        <taxon>Tracheophyta</taxon>
        <taxon>Spermatophyta</taxon>
        <taxon>Magnoliopsida</taxon>
        <taxon>eudicotyledons</taxon>
        <taxon>Gunneridae</taxon>
        <taxon>Pentapetalae</taxon>
        <taxon>asterids</taxon>
        <taxon>lamiids</taxon>
        <taxon>Lamiales</taxon>
        <taxon>Scrophulariaceae</taxon>
        <taxon>Buddlejeae</taxon>
        <taxon>Buddleja</taxon>
    </lineage>
</organism>
<dbReference type="Pfam" id="PF05699">
    <property type="entry name" value="Dimer_Tnp_hAT"/>
    <property type="match status" value="1"/>
</dbReference>
<name>A0AAV6XRN4_9LAMI</name>
<keyword evidence="3" id="KW-1185">Reference proteome</keyword>
<dbReference type="AlphaFoldDB" id="A0AAV6XRN4"/>
<dbReference type="EMBL" id="WHWC01000005">
    <property type="protein sequence ID" value="KAG8382727.1"/>
    <property type="molecule type" value="Genomic_DNA"/>
</dbReference>
<gene>
    <name evidence="2" type="ORF">BUALT_Bualt05G0107400</name>
</gene>
<dbReference type="InterPro" id="IPR008906">
    <property type="entry name" value="HATC_C_dom"/>
</dbReference>
<feature type="domain" description="HAT C-terminal dimerisation" evidence="1">
    <location>
        <begin position="55"/>
        <end position="88"/>
    </location>
</feature>
<reference evidence="2" key="1">
    <citation type="submission" date="2019-10" db="EMBL/GenBank/DDBJ databases">
        <authorList>
            <person name="Zhang R."/>
            <person name="Pan Y."/>
            <person name="Wang J."/>
            <person name="Ma R."/>
            <person name="Yu S."/>
        </authorList>
    </citation>
    <scope>NUCLEOTIDE SEQUENCE</scope>
    <source>
        <strain evidence="2">LA-IB0</strain>
        <tissue evidence="2">Leaf</tissue>
    </source>
</reference>
<sequence length="91" mass="10374">MAIAEVLDPKCNMRALEYYFPHLYPVEKAKIGIEFVQKMLCDSYLKYVKIHNDEVTVVAFQATFSAGTQVTDKYRASLTSETVEVLMCRGD</sequence>
<dbReference type="GO" id="GO:0046983">
    <property type="term" value="F:protein dimerization activity"/>
    <property type="evidence" value="ECO:0007669"/>
    <property type="project" value="InterPro"/>
</dbReference>
<evidence type="ECO:0000313" key="2">
    <source>
        <dbReference type="EMBL" id="KAG8382727.1"/>
    </source>
</evidence>
<comment type="caution">
    <text evidence="2">The sequence shown here is derived from an EMBL/GenBank/DDBJ whole genome shotgun (WGS) entry which is preliminary data.</text>
</comment>
<accession>A0AAV6XRN4</accession>
<proteinExistence type="predicted"/>
<evidence type="ECO:0000259" key="1">
    <source>
        <dbReference type="Pfam" id="PF05699"/>
    </source>
</evidence>